<evidence type="ECO:0000259" key="1">
    <source>
        <dbReference type="Pfam" id="PF12705"/>
    </source>
</evidence>
<dbReference type="InterPro" id="IPR038726">
    <property type="entry name" value="PDDEXK_AddAB-type"/>
</dbReference>
<feature type="domain" description="PD-(D/E)XK endonuclease-like" evidence="1">
    <location>
        <begin position="4"/>
        <end position="268"/>
    </location>
</feature>
<dbReference type="Pfam" id="PF12705">
    <property type="entry name" value="PDDEXK_1"/>
    <property type="match status" value="1"/>
</dbReference>
<dbReference type="AlphaFoldDB" id="A0A6M3KY58"/>
<dbReference type="Gene3D" id="3.90.320.10">
    <property type="match status" value="1"/>
</dbReference>
<protein>
    <submittedName>
        <fullName evidence="2">Putative PD-(D/E)XK nuclease superfamily protein</fullName>
    </submittedName>
</protein>
<reference evidence="2" key="1">
    <citation type="submission" date="2020-03" db="EMBL/GenBank/DDBJ databases">
        <title>The deep terrestrial virosphere.</title>
        <authorList>
            <person name="Holmfeldt K."/>
            <person name="Nilsson E."/>
            <person name="Simone D."/>
            <person name="Lopez-Fernandez M."/>
            <person name="Wu X."/>
            <person name="de Brujin I."/>
            <person name="Lundin D."/>
            <person name="Andersson A."/>
            <person name="Bertilsson S."/>
            <person name="Dopson M."/>
        </authorList>
    </citation>
    <scope>NUCLEOTIDE SEQUENCE</scope>
    <source>
        <strain evidence="2">MM415B02063</strain>
    </source>
</reference>
<proteinExistence type="predicted"/>
<organism evidence="2">
    <name type="scientific">viral metagenome</name>
    <dbReference type="NCBI Taxonomy" id="1070528"/>
    <lineage>
        <taxon>unclassified sequences</taxon>
        <taxon>metagenomes</taxon>
        <taxon>organismal metagenomes</taxon>
    </lineage>
</organism>
<name>A0A6M3KY58_9ZZZZ</name>
<evidence type="ECO:0000313" key="2">
    <source>
        <dbReference type="EMBL" id="QJA86511.1"/>
    </source>
</evidence>
<dbReference type="EMBL" id="MT142639">
    <property type="protein sequence ID" value="QJA86511.1"/>
    <property type="molecule type" value="Genomic_DNA"/>
</dbReference>
<gene>
    <name evidence="2" type="ORF">MM415B02063_0013</name>
</gene>
<accession>A0A6M3KY58</accession>
<sequence>MQPQISASQLRTWDTCRRLWYYQKQLRLEVIPAKLSPAIKAGALWDTCMNALYSGESVGDAVNKCVDAYEIDEHDVAMVKGLYRAHRALIIPDTSCICQDSLEMTLDDGTTIIGILDRTYFTAEHPYFVETKLTGDPSFYDSTFFTIGQVGTYFLLYPLASYVKMEITRKPKLKLNREQESAEHYGERVYQDAISRPRHYFIGYDREKQDFGKRFYRSEFPDTELLDKYQKIAAEIRAHAGQPESAYDRRFTSCIRFGRECEFLPVCKTGGVSQNIYQVRHPKED</sequence>
<dbReference type="InterPro" id="IPR011604">
    <property type="entry name" value="PDDEXK-like_dom_sf"/>
</dbReference>